<sequence>MSVSADPHAAATVVVGAAAATSAAVNASAGTGPVPVVRVWRPEGALEVEATIGVLRFGAGDPAYRRTRDGAYWRCSRTPRGPGTLRITVRDRAAEIEAAAWGPGADWLLGQLPALLGAEDDPAAFDPRAHPLLRDLHRHHPGLRIGRTGLVMESLVPAVLGQRVTVGEAHESWRQLLLRYGAPAPGPAPAGMRIAPAARDWVRIPSWDWHRAGVDGQRSGTVVRAARLAARLEQASAMPPDQAFARLTTVPGIGVWTAAETLQRSNGDPDAVTVGDLHLPNTVGWALAGRERSDDAVMLELLEPYRGHRYRVCRLLRTTNVRAPRHAPRYAPIDFRDR</sequence>
<comment type="caution">
    <text evidence="3">The sequence shown here is derived from an EMBL/GenBank/DDBJ whole genome shotgun (WGS) entry which is preliminary data.</text>
</comment>
<keyword evidence="4" id="KW-1185">Reference proteome</keyword>
<organism evidence="3 4">
    <name type="scientific">Streptacidiphilus cavernicola</name>
    <dbReference type="NCBI Taxonomy" id="3342716"/>
    <lineage>
        <taxon>Bacteria</taxon>
        <taxon>Bacillati</taxon>
        <taxon>Actinomycetota</taxon>
        <taxon>Actinomycetes</taxon>
        <taxon>Kitasatosporales</taxon>
        <taxon>Streptomycetaceae</taxon>
        <taxon>Streptacidiphilus</taxon>
    </lineage>
</organism>
<evidence type="ECO:0000313" key="3">
    <source>
        <dbReference type="EMBL" id="MFC1416941.1"/>
    </source>
</evidence>
<gene>
    <name evidence="3" type="ORF">ACEZDE_09830</name>
</gene>
<evidence type="ECO:0000256" key="2">
    <source>
        <dbReference type="ARBA" id="ARBA00023204"/>
    </source>
</evidence>
<accession>A0ABV6VT58</accession>
<keyword evidence="1" id="KW-0227">DNA damage</keyword>
<dbReference type="EMBL" id="JBHFAB010000006">
    <property type="protein sequence ID" value="MFC1416941.1"/>
    <property type="molecule type" value="Genomic_DNA"/>
</dbReference>
<evidence type="ECO:0000256" key="1">
    <source>
        <dbReference type="ARBA" id="ARBA00022763"/>
    </source>
</evidence>
<protein>
    <submittedName>
        <fullName evidence="3">DNA-3-methyladenine glycosylase</fullName>
    </submittedName>
</protein>
<evidence type="ECO:0000313" key="4">
    <source>
        <dbReference type="Proteomes" id="UP001592531"/>
    </source>
</evidence>
<dbReference type="PANTHER" id="PTHR43003">
    <property type="entry name" value="DNA-3-METHYLADENINE GLYCOSYLASE"/>
    <property type="match status" value="1"/>
</dbReference>
<dbReference type="InterPro" id="IPR011257">
    <property type="entry name" value="DNA_glycosylase"/>
</dbReference>
<keyword evidence="2" id="KW-0234">DNA repair</keyword>
<dbReference type="InterPro" id="IPR051912">
    <property type="entry name" value="Alkylbase_DNA_Glycosylase/TA"/>
</dbReference>
<name>A0ABV6VT58_9ACTN</name>
<dbReference type="Proteomes" id="UP001592531">
    <property type="component" value="Unassembled WGS sequence"/>
</dbReference>
<dbReference type="SUPFAM" id="SSF48150">
    <property type="entry name" value="DNA-glycosylase"/>
    <property type="match status" value="1"/>
</dbReference>
<proteinExistence type="predicted"/>
<dbReference type="Gene3D" id="1.10.340.30">
    <property type="entry name" value="Hypothetical protein, domain 2"/>
    <property type="match status" value="1"/>
</dbReference>
<dbReference type="RefSeq" id="WP_380534620.1">
    <property type="nucleotide sequence ID" value="NZ_JBHFAB010000006.1"/>
</dbReference>
<reference evidence="3 4" key="1">
    <citation type="submission" date="2024-09" db="EMBL/GenBank/DDBJ databases">
        <authorList>
            <person name="Lee S.D."/>
        </authorList>
    </citation>
    <scope>NUCLEOTIDE SEQUENCE [LARGE SCALE GENOMIC DNA]</scope>
    <source>
        <strain evidence="3 4">N8-3</strain>
    </source>
</reference>
<dbReference type="PANTHER" id="PTHR43003:SF6">
    <property type="entry name" value="DNA GLYCOSYLASE"/>
    <property type="match status" value="1"/>
</dbReference>